<gene>
    <name evidence="1" type="ORF">OWR29_01595</name>
</gene>
<dbReference type="Proteomes" id="UP001151002">
    <property type="component" value="Unassembled WGS sequence"/>
</dbReference>
<dbReference type="EMBL" id="JAPNTZ010000001">
    <property type="protein sequence ID" value="MCY1136675.1"/>
    <property type="molecule type" value="Genomic_DNA"/>
</dbReference>
<name>A0ABT4ASI1_9ACTN</name>
<reference evidence="1" key="1">
    <citation type="submission" date="2022-11" db="EMBL/GenBank/DDBJ databases">
        <authorList>
            <person name="Somphong A."/>
            <person name="Phongsopitanun W."/>
        </authorList>
    </citation>
    <scope>NUCLEOTIDE SEQUENCE</scope>
    <source>
        <strain evidence="1">Pm04-4</strain>
    </source>
</reference>
<proteinExistence type="predicted"/>
<evidence type="ECO:0000313" key="1">
    <source>
        <dbReference type="EMBL" id="MCY1136675.1"/>
    </source>
</evidence>
<protein>
    <submittedName>
        <fullName evidence="1">Uncharacterized protein</fullName>
    </submittedName>
</protein>
<evidence type="ECO:0000313" key="2">
    <source>
        <dbReference type="Proteomes" id="UP001151002"/>
    </source>
</evidence>
<dbReference type="RefSeq" id="WP_267560441.1">
    <property type="nucleotide sequence ID" value="NZ_JAPNTZ010000001.1"/>
</dbReference>
<accession>A0ABT4ASI1</accession>
<comment type="caution">
    <text evidence="1">The sequence shown here is derived from an EMBL/GenBank/DDBJ whole genome shotgun (WGS) entry which is preliminary data.</text>
</comment>
<sequence>MELTPEENQLLVAGLQAVGNSVKRGAGQGASFAARRMRADIFETEVELPLSLPAAAELVGLALDALGTRTAESQAVMGSGAMNLNPAVVTVTLREQDDTVVATVRGVAKEGLIPQRAGRKAARRVAEQLLGDLDS</sequence>
<keyword evidence="2" id="KW-1185">Reference proteome</keyword>
<organism evidence="1 2">
    <name type="scientific">Paractinoplanes pyxinae</name>
    <dbReference type="NCBI Taxonomy" id="2997416"/>
    <lineage>
        <taxon>Bacteria</taxon>
        <taxon>Bacillati</taxon>
        <taxon>Actinomycetota</taxon>
        <taxon>Actinomycetes</taxon>
        <taxon>Micromonosporales</taxon>
        <taxon>Micromonosporaceae</taxon>
        <taxon>Paractinoplanes</taxon>
    </lineage>
</organism>